<dbReference type="InterPro" id="IPR007890">
    <property type="entry name" value="CHASE2"/>
</dbReference>
<dbReference type="Pfam" id="PF05226">
    <property type="entry name" value="CHASE2"/>
    <property type="match status" value="1"/>
</dbReference>
<feature type="transmembrane region" description="Helical" evidence="1">
    <location>
        <begin position="21"/>
        <end position="44"/>
    </location>
</feature>
<dbReference type="SMART" id="SM01080">
    <property type="entry name" value="CHASE2"/>
    <property type="match status" value="1"/>
</dbReference>
<protein>
    <submittedName>
        <fullName evidence="3">CHASE2 domain-containing protein</fullName>
    </submittedName>
</protein>
<name>A0A6M0RJR5_9CYAN</name>
<feature type="transmembrane region" description="Helical" evidence="1">
    <location>
        <begin position="365"/>
        <end position="386"/>
    </location>
</feature>
<gene>
    <name evidence="3" type="ORF">DXZ20_09505</name>
</gene>
<evidence type="ECO:0000313" key="3">
    <source>
        <dbReference type="EMBL" id="NEZ55901.1"/>
    </source>
</evidence>
<dbReference type="Gene3D" id="3.30.565.10">
    <property type="entry name" value="Histidine kinase-like ATPase, C-terminal domain"/>
    <property type="match status" value="1"/>
</dbReference>
<keyword evidence="1" id="KW-0472">Membrane</keyword>
<evidence type="ECO:0000259" key="2">
    <source>
        <dbReference type="SMART" id="SM01080"/>
    </source>
</evidence>
<proteinExistence type="predicted"/>
<keyword evidence="1" id="KW-1133">Transmembrane helix</keyword>
<keyword evidence="4" id="KW-1185">Reference proteome</keyword>
<evidence type="ECO:0000313" key="4">
    <source>
        <dbReference type="Proteomes" id="UP000481033"/>
    </source>
</evidence>
<dbReference type="SUPFAM" id="SSF55874">
    <property type="entry name" value="ATPase domain of HSP90 chaperone/DNA topoisomerase II/histidine kinase"/>
    <property type="match status" value="1"/>
</dbReference>
<comment type="caution">
    <text evidence="3">The sequence shown here is derived from an EMBL/GenBank/DDBJ whole genome shotgun (WGS) entry which is preliminary data.</text>
</comment>
<dbReference type="AlphaFoldDB" id="A0A6M0RJR5"/>
<sequence length="658" mass="73757">MEEQRRRDRVLDIFKTSLWGFGIIASVLGARTLGAFHALELMVLDRFFTLNTRLSIEAPDQKIAIVQVGQPFVEGSADKGYTITADSLANVLEGIFNSDPAVVGTDIVSYRITGDHQELLSVINQHSNLITVENSDPNIAEPIPGLTSQQLSTQVGFNDLIFDRDGTVRRALLGSSFQGESNDFKFSFPVQVVREYFKNRVQNTESEAIELANGLEDTGTMRFGSAEIPRIRPIYGYTEREIEGVETLINYRGQITPFKVISARELLVSANKDELIKDKIIILNLEGLSPGFAVPLTRVFRSSLNDNDNDQIVTGIEIQAHIISQLVQAVESQRPLISTHQSAQYIFLIIFSILGISCSRFSKDVISNIISLSIVIFSGTLLSYLLLLNLGFWLPLTATLISTTANGLIYINYAQNKRRWEKLMAQRNLALEKERQLSEQLDSQRQKTIENVFDSIHNGPLQTLANLLRRTRDETINLSEVCLSLEDLNREIRYIGDSIKQDASDRKHTLDVSYAGTKFDLGIPLHELFQEVYDAMLSRPLLGFSNLKFTIISFDPIESEKLSIEVKRKLCRFLEEALGNVGKHAVGSTRLVVTGKHKDSHYELTVADNGPCEKLDEVETGEGTRIGKEVSKLTRGQFIHRLNKPKGFLCQLTFPIST</sequence>
<dbReference type="RefSeq" id="WP_163697802.1">
    <property type="nucleotide sequence ID" value="NZ_QXHD01000004.1"/>
</dbReference>
<evidence type="ECO:0000256" key="1">
    <source>
        <dbReference type="SAM" id="Phobius"/>
    </source>
</evidence>
<dbReference type="Proteomes" id="UP000481033">
    <property type="component" value="Unassembled WGS sequence"/>
</dbReference>
<keyword evidence="1" id="KW-0812">Transmembrane</keyword>
<reference evidence="3 4" key="1">
    <citation type="journal article" date="2020" name="Microb. Ecol.">
        <title>Ecogenomics of the Marine Benthic Filamentous Cyanobacterium Adonisia.</title>
        <authorList>
            <person name="Walter J.M."/>
            <person name="Coutinho F.H."/>
            <person name="Leomil L."/>
            <person name="Hargreaves P.I."/>
            <person name="Campeao M.E."/>
            <person name="Vieira V.V."/>
            <person name="Silva B.S."/>
            <person name="Fistarol G.O."/>
            <person name="Salomon P.S."/>
            <person name="Sawabe T."/>
            <person name="Mino S."/>
            <person name="Hosokawa M."/>
            <person name="Miyashita H."/>
            <person name="Maruyama F."/>
            <person name="van Verk M.C."/>
            <person name="Dutilh B.E."/>
            <person name="Thompson C.C."/>
            <person name="Thompson F.L."/>
        </authorList>
    </citation>
    <scope>NUCLEOTIDE SEQUENCE [LARGE SCALE GENOMIC DNA]</scope>
    <source>
        <strain evidence="3 4">CCMR0081</strain>
    </source>
</reference>
<dbReference type="EMBL" id="QXHD01000004">
    <property type="protein sequence ID" value="NEZ55901.1"/>
    <property type="molecule type" value="Genomic_DNA"/>
</dbReference>
<dbReference type="InterPro" id="IPR036890">
    <property type="entry name" value="HATPase_C_sf"/>
</dbReference>
<feature type="transmembrane region" description="Helical" evidence="1">
    <location>
        <begin position="392"/>
        <end position="413"/>
    </location>
</feature>
<feature type="transmembrane region" description="Helical" evidence="1">
    <location>
        <begin position="342"/>
        <end position="358"/>
    </location>
</feature>
<feature type="domain" description="CHASE2" evidence="2">
    <location>
        <begin position="36"/>
        <end position="359"/>
    </location>
</feature>
<organism evidence="3 4">
    <name type="scientific">Adonisia turfae CCMR0081</name>
    <dbReference type="NCBI Taxonomy" id="2292702"/>
    <lineage>
        <taxon>Bacteria</taxon>
        <taxon>Bacillati</taxon>
        <taxon>Cyanobacteriota</taxon>
        <taxon>Adonisia</taxon>
        <taxon>Adonisia turfae</taxon>
    </lineage>
</organism>
<accession>A0A6M0RJR5</accession>